<dbReference type="STRING" id="1423727.FC34_GL000302"/>
<dbReference type="Pfam" id="PF04079">
    <property type="entry name" value="SMC_ScpB"/>
    <property type="match status" value="1"/>
</dbReference>
<dbReference type="PANTHER" id="PTHR34298">
    <property type="entry name" value="SEGREGATION AND CONDENSATION PROTEIN B"/>
    <property type="match status" value="1"/>
</dbReference>
<keyword evidence="2 5" id="KW-0132">Cell division</keyword>
<name>A0A0R2AZ53_9LACO</name>
<dbReference type="InterPro" id="IPR036390">
    <property type="entry name" value="WH_DNA-bd_sf"/>
</dbReference>
<dbReference type="GO" id="GO:0051301">
    <property type="term" value="P:cell division"/>
    <property type="evidence" value="ECO:0007669"/>
    <property type="project" value="UniProtKB-KW"/>
</dbReference>
<dbReference type="InterPro" id="IPR036388">
    <property type="entry name" value="WH-like_DNA-bd_sf"/>
</dbReference>
<dbReference type="EMBL" id="AYZQ01000001">
    <property type="protein sequence ID" value="KRM72593.1"/>
    <property type="molecule type" value="Genomic_DNA"/>
</dbReference>
<evidence type="ECO:0000313" key="6">
    <source>
        <dbReference type="EMBL" id="KRM72593.1"/>
    </source>
</evidence>
<evidence type="ECO:0000313" key="7">
    <source>
        <dbReference type="Proteomes" id="UP000051672"/>
    </source>
</evidence>
<evidence type="ECO:0000256" key="5">
    <source>
        <dbReference type="HAMAP-Rule" id="MF_01804"/>
    </source>
</evidence>
<dbReference type="GO" id="GO:0051304">
    <property type="term" value="P:chromosome separation"/>
    <property type="evidence" value="ECO:0007669"/>
    <property type="project" value="InterPro"/>
</dbReference>
<dbReference type="Gene3D" id="1.10.10.10">
    <property type="entry name" value="Winged helix-like DNA-binding domain superfamily/Winged helix DNA-binding domain"/>
    <property type="match status" value="2"/>
</dbReference>
<dbReference type="InterPro" id="IPR005234">
    <property type="entry name" value="ScpB_csome_segregation"/>
</dbReference>
<dbReference type="PIRSF" id="PIRSF019345">
    <property type="entry name" value="ScpB"/>
    <property type="match status" value="1"/>
</dbReference>
<keyword evidence="1 5" id="KW-0963">Cytoplasm</keyword>
<dbReference type="GO" id="GO:0006260">
    <property type="term" value="P:DNA replication"/>
    <property type="evidence" value="ECO:0007669"/>
    <property type="project" value="UniProtKB-UniRule"/>
</dbReference>
<protein>
    <recommendedName>
        <fullName evidence="5">Segregation and condensation protein B</fullName>
    </recommendedName>
</protein>
<comment type="subunit">
    <text evidence="5">Homodimer. Homodimerization may be required to stabilize the binding of ScpA to the Smc head domains. Component of a cohesin-like complex composed of ScpA, ScpB and the Smc homodimer, in which ScpA and ScpB bind to the head domain of Smc. The presence of the three proteins is required for the association of the complex with DNA.</text>
</comment>
<comment type="function">
    <text evidence="5">Participates in chromosomal partition during cell division. May act via the formation of a condensin-like complex containing Smc and ScpA that pull DNA away from mid-cell into both cell halves.</text>
</comment>
<dbReference type="OrthoDB" id="9806226at2"/>
<keyword evidence="4 5" id="KW-0131">Cell cycle</keyword>
<reference evidence="6 7" key="1">
    <citation type="journal article" date="2015" name="Genome Announc.">
        <title>Expanding the biotechnology potential of lactobacilli through comparative genomics of 213 strains and associated genera.</title>
        <authorList>
            <person name="Sun Z."/>
            <person name="Harris H.M."/>
            <person name="McCann A."/>
            <person name="Guo C."/>
            <person name="Argimon S."/>
            <person name="Zhang W."/>
            <person name="Yang X."/>
            <person name="Jeffery I.B."/>
            <person name="Cooney J.C."/>
            <person name="Kagawa T.F."/>
            <person name="Liu W."/>
            <person name="Song Y."/>
            <person name="Salvetti E."/>
            <person name="Wrobel A."/>
            <person name="Rasinkangas P."/>
            <person name="Parkhill J."/>
            <person name="Rea M.C."/>
            <person name="O'Sullivan O."/>
            <person name="Ritari J."/>
            <person name="Douillard F.P."/>
            <person name="Paul Ross R."/>
            <person name="Yang R."/>
            <person name="Briner A.E."/>
            <person name="Felis G.E."/>
            <person name="de Vos W.M."/>
            <person name="Barrangou R."/>
            <person name="Klaenhammer T.R."/>
            <person name="Caufield P.W."/>
            <person name="Cui Y."/>
            <person name="Zhang H."/>
            <person name="O'Toole P.W."/>
        </authorList>
    </citation>
    <scope>NUCLEOTIDE SEQUENCE [LARGE SCALE GENOMIC DNA]</scope>
    <source>
        <strain evidence="6 7">DSM 23927</strain>
    </source>
</reference>
<comment type="subcellular location">
    <subcellularLocation>
        <location evidence="5">Cytoplasm</location>
    </subcellularLocation>
    <text evidence="5">Associated with two foci at the outer edges of the nucleoid region in young cells, and at four foci within both cell halves in older cells.</text>
</comment>
<dbReference type="AlphaFoldDB" id="A0A0R2AZ53"/>
<keyword evidence="7" id="KW-1185">Reference proteome</keyword>
<evidence type="ECO:0000256" key="1">
    <source>
        <dbReference type="ARBA" id="ARBA00022490"/>
    </source>
</evidence>
<comment type="caution">
    <text evidence="6">The sequence shown here is derived from an EMBL/GenBank/DDBJ whole genome shotgun (WGS) entry which is preliminary data.</text>
</comment>
<evidence type="ECO:0000256" key="2">
    <source>
        <dbReference type="ARBA" id="ARBA00022618"/>
    </source>
</evidence>
<dbReference type="Proteomes" id="UP000051672">
    <property type="component" value="Unassembled WGS sequence"/>
</dbReference>
<proteinExistence type="inferred from homology"/>
<sequence length="189" mass="20419">MQAALEALLYTAGEAGISLTELTQLLGRNASAIRQQLEEMSLRLAHDDNRGLMLELAGDRYYLLTKPTLSEVVQKFFAGPPAQGLSQAALEVLAIVAYQQPLTRIEIDEIRGVQSSGALATLASRQLIAEAGRKEVPGRPILYQTTPVFLDYFGLTGLDQLPPLGDDTSNEDLLAAFNQSLETEASDGD</sequence>
<keyword evidence="3 5" id="KW-0159">Chromosome partition</keyword>
<dbReference type="GO" id="GO:0005737">
    <property type="term" value="C:cytoplasm"/>
    <property type="evidence" value="ECO:0007669"/>
    <property type="project" value="UniProtKB-SubCell"/>
</dbReference>
<dbReference type="PATRIC" id="fig|1423727.3.peg.305"/>
<accession>A0A0R2AZ53</accession>
<dbReference type="SUPFAM" id="SSF46785">
    <property type="entry name" value="Winged helix' DNA-binding domain"/>
    <property type="match status" value="2"/>
</dbReference>
<evidence type="ECO:0000256" key="3">
    <source>
        <dbReference type="ARBA" id="ARBA00022829"/>
    </source>
</evidence>
<dbReference type="RefSeq" id="WP_057893618.1">
    <property type="nucleotide sequence ID" value="NZ_AYZQ01000001.1"/>
</dbReference>
<gene>
    <name evidence="5" type="primary">scpB</name>
    <name evidence="6" type="ORF">FC34_GL000302</name>
</gene>
<organism evidence="6 7">
    <name type="scientific">Lacticaseibacillus brantae DSM 23927</name>
    <dbReference type="NCBI Taxonomy" id="1423727"/>
    <lineage>
        <taxon>Bacteria</taxon>
        <taxon>Bacillati</taxon>
        <taxon>Bacillota</taxon>
        <taxon>Bacilli</taxon>
        <taxon>Lactobacillales</taxon>
        <taxon>Lactobacillaceae</taxon>
        <taxon>Lacticaseibacillus</taxon>
    </lineage>
</organism>
<dbReference type="NCBIfam" id="TIGR00281">
    <property type="entry name" value="SMC-Scp complex subunit ScpB"/>
    <property type="match status" value="1"/>
</dbReference>
<evidence type="ECO:0000256" key="4">
    <source>
        <dbReference type="ARBA" id="ARBA00023306"/>
    </source>
</evidence>
<comment type="similarity">
    <text evidence="5">Belongs to the ScpB family.</text>
</comment>
<dbReference type="PANTHER" id="PTHR34298:SF2">
    <property type="entry name" value="SEGREGATION AND CONDENSATION PROTEIN B"/>
    <property type="match status" value="1"/>
</dbReference>
<dbReference type="HAMAP" id="MF_01804">
    <property type="entry name" value="ScpB"/>
    <property type="match status" value="1"/>
</dbReference>